<keyword evidence="1" id="KW-0862">Zinc</keyword>
<gene>
    <name evidence="3" type="ORF">ENP34_12570</name>
</gene>
<proteinExistence type="predicted"/>
<dbReference type="GO" id="GO:0008270">
    <property type="term" value="F:zinc ion binding"/>
    <property type="evidence" value="ECO:0007669"/>
    <property type="project" value="UniProtKB-KW"/>
</dbReference>
<keyword evidence="1" id="KW-0479">Metal-binding</keyword>
<dbReference type="InterPro" id="IPR007527">
    <property type="entry name" value="Znf_SWIM"/>
</dbReference>
<name>A0A831TJY5_9BACT</name>
<reference evidence="3" key="1">
    <citation type="journal article" date="2020" name="mSystems">
        <title>Genome- and Community-Level Interaction Insights into Carbon Utilization and Element Cycling Functions of Hydrothermarchaeota in Hydrothermal Sediment.</title>
        <authorList>
            <person name="Zhou Z."/>
            <person name="Liu Y."/>
            <person name="Xu W."/>
            <person name="Pan J."/>
            <person name="Luo Z.H."/>
            <person name="Li M."/>
        </authorList>
    </citation>
    <scope>NUCLEOTIDE SEQUENCE [LARGE SCALE GENOMIC DNA]</scope>
    <source>
        <strain evidence="3">SpSt-210</strain>
    </source>
</reference>
<protein>
    <recommendedName>
        <fullName evidence="2">SWIM-type domain-containing protein</fullName>
    </recommendedName>
</protein>
<dbReference type="EMBL" id="DSIY01000293">
    <property type="protein sequence ID" value="HEG92249.1"/>
    <property type="molecule type" value="Genomic_DNA"/>
</dbReference>
<keyword evidence="1" id="KW-0863">Zinc-finger</keyword>
<dbReference type="PROSITE" id="PS50966">
    <property type="entry name" value="ZF_SWIM"/>
    <property type="match status" value="1"/>
</dbReference>
<accession>A0A831TJY5</accession>
<organism evidence="3">
    <name type="scientific">Thermorudis peleae</name>
    <dbReference type="NCBI Taxonomy" id="1382356"/>
    <lineage>
        <taxon>Bacteria</taxon>
        <taxon>Pseudomonadati</taxon>
        <taxon>Thermomicrobiota</taxon>
        <taxon>Thermomicrobia</taxon>
        <taxon>Thermomicrobia incertae sedis</taxon>
        <taxon>Thermorudis</taxon>
    </lineage>
</organism>
<comment type="caution">
    <text evidence="3">The sequence shown here is derived from an EMBL/GenBank/DDBJ whole genome shotgun (WGS) entry which is preliminary data.</text>
</comment>
<feature type="domain" description="SWIM-type" evidence="2">
    <location>
        <begin position="38"/>
        <end position="73"/>
    </location>
</feature>
<evidence type="ECO:0000259" key="2">
    <source>
        <dbReference type="PROSITE" id="PS50966"/>
    </source>
</evidence>
<evidence type="ECO:0000256" key="1">
    <source>
        <dbReference type="PROSITE-ProRule" id="PRU00325"/>
    </source>
</evidence>
<dbReference type="AlphaFoldDB" id="A0A831TJY5"/>
<sequence>MNSALIGKIEKARRYAAEPHRAQLQSLHVRFRGEHDTYDVRFQDKQWTCTCHSFTALGLGTCSHIMALERILAPMIPDDVPASGTQPLYS</sequence>
<evidence type="ECO:0000313" key="3">
    <source>
        <dbReference type="EMBL" id="HEG92249.1"/>
    </source>
</evidence>